<evidence type="ECO:0000313" key="1">
    <source>
        <dbReference type="EMBL" id="KAH7119395.1"/>
    </source>
</evidence>
<reference evidence="1" key="1">
    <citation type="journal article" date="2021" name="Nat. Commun.">
        <title>Genetic determinants of endophytism in the Arabidopsis root mycobiome.</title>
        <authorList>
            <person name="Mesny F."/>
            <person name="Miyauchi S."/>
            <person name="Thiergart T."/>
            <person name="Pickel B."/>
            <person name="Atanasova L."/>
            <person name="Karlsson M."/>
            <person name="Huettel B."/>
            <person name="Barry K.W."/>
            <person name="Haridas S."/>
            <person name="Chen C."/>
            <person name="Bauer D."/>
            <person name="Andreopoulos W."/>
            <person name="Pangilinan J."/>
            <person name="LaButti K."/>
            <person name="Riley R."/>
            <person name="Lipzen A."/>
            <person name="Clum A."/>
            <person name="Drula E."/>
            <person name="Henrissat B."/>
            <person name="Kohler A."/>
            <person name="Grigoriev I.V."/>
            <person name="Martin F.M."/>
            <person name="Hacquard S."/>
        </authorList>
    </citation>
    <scope>NUCLEOTIDE SEQUENCE</scope>
    <source>
        <strain evidence="1">MPI-CAGE-AT-0021</strain>
    </source>
</reference>
<sequence>MCRGPMRLSVSLTTLNPARCTRTMATIKKDDIPSVPAYHALIPVILSYHGSDVLLTMQKFRVWEAPCSFSSYFASYRTNAPNSECNYASCR</sequence>
<comment type="caution">
    <text evidence="1">The sequence shown here is derived from an EMBL/GenBank/DDBJ whole genome shotgun (WGS) entry which is preliminary data.</text>
</comment>
<dbReference type="AlphaFoldDB" id="A0A9P9DH89"/>
<protein>
    <submittedName>
        <fullName evidence="1">Uncharacterized protein</fullName>
    </submittedName>
</protein>
<proteinExistence type="predicted"/>
<organism evidence="1 2">
    <name type="scientific">Dactylonectria estremocensis</name>
    <dbReference type="NCBI Taxonomy" id="1079267"/>
    <lineage>
        <taxon>Eukaryota</taxon>
        <taxon>Fungi</taxon>
        <taxon>Dikarya</taxon>
        <taxon>Ascomycota</taxon>
        <taxon>Pezizomycotina</taxon>
        <taxon>Sordariomycetes</taxon>
        <taxon>Hypocreomycetidae</taxon>
        <taxon>Hypocreales</taxon>
        <taxon>Nectriaceae</taxon>
        <taxon>Dactylonectria</taxon>
    </lineage>
</organism>
<dbReference type="Proteomes" id="UP000717696">
    <property type="component" value="Unassembled WGS sequence"/>
</dbReference>
<keyword evidence="2" id="KW-1185">Reference proteome</keyword>
<dbReference type="EMBL" id="JAGMUU010000030">
    <property type="protein sequence ID" value="KAH7119395.1"/>
    <property type="molecule type" value="Genomic_DNA"/>
</dbReference>
<gene>
    <name evidence="1" type="ORF">B0J13DRAFT_568855</name>
</gene>
<accession>A0A9P9DH89</accession>
<feature type="non-terminal residue" evidence="1">
    <location>
        <position position="91"/>
    </location>
</feature>
<evidence type="ECO:0000313" key="2">
    <source>
        <dbReference type="Proteomes" id="UP000717696"/>
    </source>
</evidence>
<name>A0A9P9DH89_9HYPO</name>